<dbReference type="PANTHER" id="PTHR11458:SF0">
    <property type="entry name" value="DELTA-AMINOLEVULINIC ACID DEHYDRATASE"/>
    <property type="match status" value="1"/>
</dbReference>
<dbReference type="EMBL" id="FOTI01000024">
    <property type="protein sequence ID" value="SFL68875.1"/>
    <property type="molecule type" value="Genomic_DNA"/>
</dbReference>
<keyword evidence="14" id="KW-0479">Metal-binding</keyword>
<evidence type="ECO:0000256" key="10">
    <source>
        <dbReference type="ARBA" id="ARBA00025628"/>
    </source>
</evidence>
<comment type="catalytic activity">
    <reaction evidence="11 16">
        <text>2 5-aminolevulinate = porphobilinogen + 2 H2O + H(+)</text>
        <dbReference type="Rhea" id="RHEA:24064"/>
        <dbReference type="ChEBI" id="CHEBI:15377"/>
        <dbReference type="ChEBI" id="CHEBI:15378"/>
        <dbReference type="ChEBI" id="CHEBI:58126"/>
        <dbReference type="ChEBI" id="CHEBI:356416"/>
        <dbReference type="EC" id="4.2.1.24"/>
    </reaction>
</comment>
<keyword evidence="8 16" id="KW-0456">Lyase</keyword>
<dbReference type="InterPro" id="IPR030656">
    <property type="entry name" value="ALAD_AS"/>
</dbReference>
<feature type="binding site" evidence="13">
    <location>
        <position position="204"/>
    </location>
    <ligand>
        <name>5-aminolevulinate</name>
        <dbReference type="ChEBI" id="CHEBI:356416"/>
        <label>1</label>
    </ligand>
</feature>
<evidence type="ECO:0000256" key="8">
    <source>
        <dbReference type="ARBA" id="ARBA00023239"/>
    </source>
</evidence>
<comment type="pathway">
    <text evidence="2">Porphyrin-containing compound metabolism; protoporphyrin-IX biosynthesis; coproporphyrinogen-III from 5-aminolevulinate: step 1/4.</text>
</comment>
<evidence type="ECO:0000256" key="3">
    <source>
        <dbReference type="ARBA" id="ARBA00008055"/>
    </source>
</evidence>
<feature type="binding site" evidence="14">
    <location>
        <position position="119"/>
    </location>
    <ligand>
        <name>Zn(2+)</name>
        <dbReference type="ChEBI" id="CHEBI:29105"/>
        <note>catalytic</note>
    </ligand>
</feature>
<feature type="active site" description="Schiff-base intermediate with substrate" evidence="12">
    <location>
        <position position="247"/>
    </location>
</feature>
<dbReference type="GO" id="GO:0005829">
    <property type="term" value="C:cytosol"/>
    <property type="evidence" value="ECO:0007669"/>
    <property type="project" value="TreeGrafter"/>
</dbReference>
<organism evidence="18 19">
    <name type="scientific">Halanaerobium salsuginis</name>
    <dbReference type="NCBI Taxonomy" id="29563"/>
    <lineage>
        <taxon>Bacteria</taxon>
        <taxon>Bacillati</taxon>
        <taxon>Bacillota</taxon>
        <taxon>Clostridia</taxon>
        <taxon>Halanaerobiales</taxon>
        <taxon>Halanaerobiaceae</taxon>
        <taxon>Halanaerobium</taxon>
    </lineage>
</organism>
<dbReference type="InterPro" id="IPR013785">
    <property type="entry name" value="Aldolase_TIM"/>
</dbReference>
<evidence type="ECO:0000256" key="11">
    <source>
        <dbReference type="ARBA" id="ARBA00047651"/>
    </source>
</evidence>
<feature type="binding site" evidence="14">
    <location>
        <position position="121"/>
    </location>
    <ligand>
        <name>Zn(2+)</name>
        <dbReference type="ChEBI" id="CHEBI:29105"/>
        <note>catalytic</note>
    </ligand>
</feature>
<dbReference type="SUPFAM" id="SSF51569">
    <property type="entry name" value="Aldolase"/>
    <property type="match status" value="1"/>
</dbReference>
<dbReference type="Gene3D" id="3.20.20.70">
    <property type="entry name" value="Aldolase class I"/>
    <property type="match status" value="1"/>
</dbReference>
<dbReference type="PIRSF" id="PIRSF001415">
    <property type="entry name" value="Porphbilin_synth"/>
    <property type="match status" value="1"/>
</dbReference>
<dbReference type="PRINTS" id="PR00144">
    <property type="entry name" value="DALDHYDRTASE"/>
</dbReference>
<sequence>MHLVKRPRRLRSSKNIRNLVRETILNPADFVKPYFVVPGHEIKEEISAMPGNYHFSIDQLLLELKRVSQLGLQSVILFGLPECKDSEGSSAWQKDGIVQQALRAIKAELPELYLITDLCLCQYTDHGHCGIIKNGEIVNDLTLERLGKIALSHARAGADMIAPSDMMDGRVAKIRTVLDQNSFNNIAIMAYSAKYQSAFYGPFREAAHSAPGQGDRSTYQMDPANSREALREIELDLAEGADIIMVKPALAYLDIIKQAAVKYNAPLAAYNVSGEYAMIKAAAEKGWLDEKKVVLESLTAIKRAGAKIIISYWADQAIKWLKQDRA</sequence>
<dbReference type="Proteomes" id="UP000199006">
    <property type="component" value="Unassembled WGS sequence"/>
</dbReference>
<keyword evidence="19" id="KW-1185">Reference proteome</keyword>
<dbReference type="GO" id="GO:0008270">
    <property type="term" value="F:zinc ion binding"/>
    <property type="evidence" value="ECO:0007669"/>
    <property type="project" value="TreeGrafter"/>
</dbReference>
<evidence type="ECO:0000256" key="16">
    <source>
        <dbReference type="RuleBase" id="RU000515"/>
    </source>
</evidence>
<dbReference type="SMART" id="SM01004">
    <property type="entry name" value="ALAD"/>
    <property type="match status" value="1"/>
</dbReference>
<reference evidence="18 19" key="1">
    <citation type="submission" date="2016-10" db="EMBL/GenBank/DDBJ databases">
        <authorList>
            <person name="de Groot N.N."/>
        </authorList>
    </citation>
    <scope>NUCLEOTIDE SEQUENCE [LARGE SCALE GENOMIC DNA]</scope>
    <source>
        <strain evidence="18 19">ATCC 51327</strain>
    </source>
</reference>
<feature type="binding site" evidence="13">
    <location>
        <position position="273"/>
    </location>
    <ligand>
        <name>5-aminolevulinate</name>
        <dbReference type="ChEBI" id="CHEBI:356416"/>
        <label>2</label>
    </ligand>
</feature>
<evidence type="ECO:0000256" key="4">
    <source>
        <dbReference type="ARBA" id="ARBA00011823"/>
    </source>
</evidence>
<comment type="similarity">
    <text evidence="3 17">Belongs to the ALAD family.</text>
</comment>
<evidence type="ECO:0000313" key="18">
    <source>
        <dbReference type="EMBL" id="SFL68875.1"/>
    </source>
</evidence>
<evidence type="ECO:0000313" key="19">
    <source>
        <dbReference type="Proteomes" id="UP000199006"/>
    </source>
</evidence>
<evidence type="ECO:0000256" key="15">
    <source>
        <dbReference type="PIRSR" id="PIRSR001415-5"/>
    </source>
</evidence>
<keyword evidence="9 16" id="KW-0627">Porphyrin biosynthesis</keyword>
<dbReference type="PROSITE" id="PS00169">
    <property type="entry name" value="D_ALA_DEHYDRATASE"/>
    <property type="match status" value="1"/>
</dbReference>
<feature type="binding site" evidence="13">
    <location>
        <position position="312"/>
    </location>
    <ligand>
        <name>5-aminolevulinate</name>
        <dbReference type="ChEBI" id="CHEBI:356416"/>
        <label>2</label>
    </ligand>
</feature>
<feature type="binding site" evidence="13">
    <location>
        <position position="216"/>
    </location>
    <ligand>
        <name>5-aminolevulinate</name>
        <dbReference type="ChEBI" id="CHEBI:356416"/>
        <label>1</label>
    </ligand>
</feature>
<comment type="function">
    <text evidence="10">Catalyzes an early step in the biosynthesis of tetrapyrroles. Binds two molecules of 5-aminolevulinate per subunit, each at a distinct site, and catalyzes their condensation to form porphobilinogen.</text>
</comment>
<dbReference type="Pfam" id="PF00490">
    <property type="entry name" value="ALAD"/>
    <property type="match status" value="1"/>
</dbReference>
<evidence type="ECO:0000256" key="5">
    <source>
        <dbReference type="ARBA" id="ARBA00012053"/>
    </source>
</evidence>
<feature type="binding site" evidence="14">
    <location>
        <position position="129"/>
    </location>
    <ligand>
        <name>Zn(2+)</name>
        <dbReference type="ChEBI" id="CHEBI:29105"/>
        <note>catalytic</note>
    </ligand>
</feature>
<comment type="cofactor">
    <cofactor evidence="1">
        <name>Zn(2+)</name>
        <dbReference type="ChEBI" id="CHEBI:29105"/>
    </cofactor>
</comment>
<dbReference type="PANTHER" id="PTHR11458">
    <property type="entry name" value="DELTA-AMINOLEVULINIC ACID DEHYDRATASE"/>
    <property type="match status" value="1"/>
</dbReference>
<gene>
    <name evidence="18" type="ORF">SAMN02983006_01788</name>
</gene>
<feature type="binding site" evidence="15">
    <location>
        <position position="232"/>
    </location>
    <ligand>
        <name>Mg(2+)</name>
        <dbReference type="ChEBI" id="CHEBI:18420"/>
    </ligand>
</feature>
<comment type="subunit">
    <text evidence="4 16">Homooctamer.</text>
</comment>
<accession>A0A1I4JQJ9</accession>
<dbReference type="UniPathway" id="UPA00251">
    <property type="reaction ID" value="UER00318"/>
</dbReference>
<name>A0A1I4JQJ9_9FIRM</name>
<dbReference type="STRING" id="29563.SAMN02983006_01788"/>
<dbReference type="OrthoDB" id="9805001at2"/>
<evidence type="ECO:0000256" key="2">
    <source>
        <dbReference type="ARBA" id="ARBA00004694"/>
    </source>
</evidence>
<evidence type="ECO:0000256" key="9">
    <source>
        <dbReference type="ARBA" id="ARBA00023244"/>
    </source>
</evidence>
<protein>
    <recommendedName>
        <fullName evidence="6 16">Delta-aminolevulinic acid dehydratase</fullName>
        <ecNumber evidence="5 16">4.2.1.24</ecNumber>
    </recommendedName>
</protein>
<dbReference type="InterPro" id="IPR001731">
    <property type="entry name" value="ALAD"/>
</dbReference>
<keyword evidence="15" id="KW-0460">Magnesium</keyword>
<dbReference type="GO" id="GO:0006782">
    <property type="term" value="P:protoporphyrinogen IX biosynthetic process"/>
    <property type="evidence" value="ECO:0007669"/>
    <property type="project" value="UniProtKB-UniPathway"/>
</dbReference>
<dbReference type="FunFam" id="3.20.20.70:FF:000019">
    <property type="entry name" value="Delta-aminolevulinic acid dehydratase"/>
    <property type="match status" value="1"/>
</dbReference>
<proteinExistence type="inferred from homology"/>
<evidence type="ECO:0000256" key="7">
    <source>
        <dbReference type="ARBA" id="ARBA00023133"/>
    </source>
</evidence>
<evidence type="ECO:0000256" key="17">
    <source>
        <dbReference type="RuleBase" id="RU004161"/>
    </source>
</evidence>
<dbReference type="GO" id="GO:0004655">
    <property type="term" value="F:porphobilinogen synthase activity"/>
    <property type="evidence" value="ECO:0007669"/>
    <property type="project" value="UniProtKB-EC"/>
</dbReference>
<dbReference type="AlphaFoldDB" id="A0A1I4JQJ9"/>
<evidence type="ECO:0000256" key="6">
    <source>
        <dbReference type="ARBA" id="ARBA00020771"/>
    </source>
</evidence>
<dbReference type="RefSeq" id="WP_089861869.1">
    <property type="nucleotide sequence ID" value="NZ_FOTI01000024.1"/>
</dbReference>
<evidence type="ECO:0000256" key="13">
    <source>
        <dbReference type="PIRSR" id="PIRSR001415-2"/>
    </source>
</evidence>
<evidence type="ECO:0000256" key="1">
    <source>
        <dbReference type="ARBA" id="ARBA00001947"/>
    </source>
</evidence>
<keyword evidence="14" id="KW-0862">Zinc</keyword>
<dbReference type="EC" id="4.2.1.24" evidence="5 16"/>
<dbReference type="CDD" id="cd00384">
    <property type="entry name" value="ALAD_PBGS"/>
    <property type="match status" value="1"/>
</dbReference>
<dbReference type="NCBIfam" id="NF006762">
    <property type="entry name" value="PRK09283.1"/>
    <property type="match status" value="1"/>
</dbReference>
<keyword evidence="7" id="KW-0350">Heme biosynthesis</keyword>
<feature type="active site" description="Schiff-base intermediate with substrate" evidence="12">
    <location>
        <position position="194"/>
    </location>
</feature>
<evidence type="ECO:0000256" key="12">
    <source>
        <dbReference type="PIRSR" id="PIRSR001415-1"/>
    </source>
</evidence>
<evidence type="ECO:0000256" key="14">
    <source>
        <dbReference type="PIRSR" id="PIRSR001415-3"/>
    </source>
</evidence>